<comment type="caution">
    <text evidence="2">The sequence shown here is derived from an EMBL/GenBank/DDBJ whole genome shotgun (WGS) entry which is preliminary data.</text>
</comment>
<evidence type="ECO:0000313" key="2">
    <source>
        <dbReference type="EMBL" id="OAE18839.1"/>
    </source>
</evidence>
<organism evidence="2 3">
    <name type="scientific">Marchantia polymorpha subsp. ruderalis</name>
    <dbReference type="NCBI Taxonomy" id="1480154"/>
    <lineage>
        <taxon>Eukaryota</taxon>
        <taxon>Viridiplantae</taxon>
        <taxon>Streptophyta</taxon>
        <taxon>Embryophyta</taxon>
        <taxon>Marchantiophyta</taxon>
        <taxon>Marchantiopsida</taxon>
        <taxon>Marchantiidae</taxon>
        <taxon>Marchantiales</taxon>
        <taxon>Marchantiaceae</taxon>
        <taxon>Marchantia</taxon>
    </lineage>
</organism>
<gene>
    <name evidence="2" type="ORF">AXG93_2556s1100</name>
</gene>
<keyword evidence="3" id="KW-1185">Reference proteome</keyword>
<feature type="compositionally biased region" description="Acidic residues" evidence="1">
    <location>
        <begin position="1"/>
        <end position="10"/>
    </location>
</feature>
<evidence type="ECO:0000313" key="3">
    <source>
        <dbReference type="Proteomes" id="UP000077202"/>
    </source>
</evidence>
<evidence type="ECO:0000256" key="1">
    <source>
        <dbReference type="SAM" id="MobiDB-lite"/>
    </source>
</evidence>
<dbReference type="Proteomes" id="UP000077202">
    <property type="component" value="Unassembled WGS sequence"/>
</dbReference>
<proteinExistence type="predicted"/>
<feature type="compositionally biased region" description="Basic and acidic residues" evidence="1">
    <location>
        <begin position="11"/>
        <end position="21"/>
    </location>
</feature>
<reference evidence="2" key="1">
    <citation type="submission" date="2016-03" db="EMBL/GenBank/DDBJ databases">
        <title>Mechanisms controlling the formation of the plant cell surface in tip-growing cells are functionally conserved among land plants.</title>
        <authorList>
            <person name="Honkanen S."/>
            <person name="Jones V.A."/>
            <person name="Morieri G."/>
            <person name="Champion C."/>
            <person name="Hetherington A.J."/>
            <person name="Kelly S."/>
            <person name="Saint-Marcoux D."/>
            <person name="Proust H."/>
            <person name="Prescott H."/>
            <person name="Dolan L."/>
        </authorList>
    </citation>
    <scope>NUCLEOTIDE SEQUENCE [LARGE SCALE GENOMIC DNA]</scope>
    <source>
        <tissue evidence="2">Whole gametophyte</tissue>
    </source>
</reference>
<dbReference type="AlphaFoldDB" id="A0A176VD53"/>
<feature type="region of interest" description="Disordered" evidence="1">
    <location>
        <begin position="1"/>
        <end position="27"/>
    </location>
</feature>
<dbReference type="EMBL" id="LVLJ01003999">
    <property type="protein sequence ID" value="OAE18839.1"/>
    <property type="molecule type" value="Genomic_DNA"/>
</dbReference>
<accession>A0A176VD53</accession>
<sequence length="200" mass="21565">MEEQEQEEEKGDGCVRTHLQNEGRPGIPGAAVKFGLFSSRSARAREEPRSPEACSTYFGVQLALICFALYRMLGPRIRSIHVVGVTSAISYCWSGLPRTPSLALNSSSDGQVAGMGPFQRSHVGDLSVGLGPGLEGGWLCDLSISGPSFPPPPTLVISMLIILPIRRSDDMVWPVKGTTLDIDGNLIDSMVRNSSVTKHR</sequence>
<protein>
    <submittedName>
        <fullName evidence="2">Uncharacterized protein</fullName>
    </submittedName>
</protein>
<name>A0A176VD53_MARPO</name>